<name>A0A8T9Q2P9_9BACT</name>
<evidence type="ECO:0000256" key="1">
    <source>
        <dbReference type="SAM" id="SignalP"/>
    </source>
</evidence>
<feature type="signal peptide" evidence="1">
    <location>
        <begin position="1"/>
        <end position="29"/>
    </location>
</feature>
<gene>
    <name evidence="2" type="ORF">MUN79_21715</name>
</gene>
<dbReference type="Proteomes" id="UP000831796">
    <property type="component" value="Chromosome"/>
</dbReference>
<proteinExistence type="predicted"/>
<reference evidence="2" key="1">
    <citation type="submission" date="2022-04" db="EMBL/GenBank/DDBJ databases">
        <title>Hymenobacter sp. isolated from the air.</title>
        <authorList>
            <person name="Won M."/>
            <person name="Lee C.-M."/>
            <person name="Woen H.-Y."/>
            <person name="Kwon S.-W."/>
        </authorList>
    </citation>
    <scope>NUCLEOTIDE SEQUENCE</scope>
    <source>
        <strain evidence="2">5116S-3</strain>
    </source>
</reference>
<evidence type="ECO:0000313" key="3">
    <source>
        <dbReference type="Proteomes" id="UP000831796"/>
    </source>
</evidence>
<evidence type="ECO:0000313" key="2">
    <source>
        <dbReference type="EMBL" id="UOQ71242.1"/>
    </source>
</evidence>
<feature type="chain" id="PRO_5035772989" evidence="1">
    <location>
        <begin position="30"/>
        <end position="241"/>
    </location>
</feature>
<dbReference type="EMBL" id="CP095046">
    <property type="protein sequence ID" value="UOQ71242.1"/>
    <property type="molecule type" value="Genomic_DNA"/>
</dbReference>
<sequence>MKTSFRSAFLNQRWLLSLGLLLAGTPGYAQGSWQSVASVGGSATDVKATTTDEAGNVYLVGTFAGSMTLGSQTLTSAGGTDIFVAKRNSGGFLWAQRAGGAGNDTAKAVTVHNGGVYVGGMFSGATAVFGSTTLTNAGPASTTDVFVARYADAGSTASLSWAQQAGGSANDELSAVAATASGVFATGAYTGSARFGNALLTSTVSTTPDIFITKLTPAAPAALSGPKARAARARMPLRPWA</sequence>
<dbReference type="RefSeq" id="WP_244674650.1">
    <property type="nucleotide sequence ID" value="NZ_CP095046.1"/>
</dbReference>
<protein>
    <submittedName>
        <fullName evidence="2">Uncharacterized protein</fullName>
    </submittedName>
</protein>
<keyword evidence="3" id="KW-1185">Reference proteome</keyword>
<keyword evidence="1" id="KW-0732">Signal</keyword>
<dbReference type="AlphaFoldDB" id="A0A8T9Q2P9"/>
<dbReference type="KEGG" id="hcu:MUN79_21715"/>
<accession>A0A8T9Q2P9</accession>
<organism evidence="2 3">
    <name type="scientific">Hymenobacter cellulosilyticus</name>
    <dbReference type="NCBI Taxonomy" id="2932248"/>
    <lineage>
        <taxon>Bacteria</taxon>
        <taxon>Pseudomonadati</taxon>
        <taxon>Bacteroidota</taxon>
        <taxon>Cytophagia</taxon>
        <taxon>Cytophagales</taxon>
        <taxon>Hymenobacteraceae</taxon>
        <taxon>Hymenobacter</taxon>
    </lineage>
</organism>